<feature type="domain" description="CRC" evidence="4">
    <location>
        <begin position="82"/>
        <end position="199"/>
    </location>
</feature>
<keyword evidence="6" id="KW-1185">Reference proteome</keyword>
<name>A0AA87ZRL3_FICCA</name>
<evidence type="ECO:0000313" key="6">
    <source>
        <dbReference type="Proteomes" id="UP001187192"/>
    </source>
</evidence>
<dbReference type="EMBL" id="BTGU01000006">
    <property type="protein sequence ID" value="GMN37200.1"/>
    <property type="molecule type" value="Genomic_DNA"/>
</dbReference>
<sequence>MRRRRGSYGVSRFRAKKLDFSTFQGLASATRSSLPDRFQSPVEPNLELQLSPPSPFSTNRAIDSSTSQPQIYAGDFNGTPKHHKQCGCKRTKCLKLYCECFASGIFCSGCKCVDCHNIIENVSARHAAVEHILERKRNALRPKITNSSPITQGSPSVAKQKKGCQCKKTCCLKGYCECFQANLFCSENCKCLDCKNYEGTEKNTPTQACQVNPLTASGEPSAFIPRRYRSLLANIISPDSIRHFCSKLVAATDASKMHEVTMLGHQDHKTDNYSEQERLALTNFRDFLKKIIACGNMRVGSSTVSGRERVRSRILKRKTEHSHVKCTMFR</sequence>
<dbReference type="GO" id="GO:0006355">
    <property type="term" value="P:regulation of DNA-templated transcription"/>
    <property type="evidence" value="ECO:0007669"/>
    <property type="project" value="TreeGrafter"/>
</dbReference>
<dbReference type="InterPro" id="IPR005172">
    <property type="entry name" value="CRC"/>
</dbReference>
<comment type="similarity">
    <text evidence="2">Belongs to the lin-54 family.</text>
</comment>
<dbReference type="GO" id="GO:0005634">
    <property type="term" value="C:nucleus"/>
    <property type="evidence" value="ECO:0007669"/>
    <property type="project" value="UniProtKB-SubCell"/>
</dbReference>
<dbReference type="Gramene" id="FCD_00003395-RA">
    <property type="protein sequence ID" value="FCD_00003395-RA:cds"/>
    <property type="gene ID" value="FCD_00003395"/>
</dbReference>
<gene>
    <name evidence="5" type="ORF">TIFTF001_006614</name>
</gene>
<accession>A0AA87ZRL3</accession>
<reference evidence="5" key="1">
    <citation type="submission" date="2023-07" db="EMBL/GenBank/DDBJ databases">
        <title>draft genome sequence of fig (Ficus carica).</title>
        <authorList>
            <person name="Takahashi T."/>
            <person name="Nishimura K."/>
        </authorList>
    </citation>
    <scope>NUCLEOTIDE SEQUENCE</scope>
</reference>
<dbReference type="AlphaFoldDB" id="A0AA87ZRL3"/>
<organism evidence="5 6">
    <name type="scientific">Ficus carica</name>
    <name type="common">Common fig</name>
    <dbReference type="NCBI Taxonomy" id="3494"/>
    <lineage>
        <taxon>Eukaryota</taxon>
        <taxon>Viridiplantae</taxon>
        <taxon>Streptophyta</taxon>
        <taxon>Embryophyta</taxon>
        <taxon>Tracheophyta</taxon>
        <taxon>Spermatophyta</taxon>
        <taxon>Magnoliopsida</taxon>
        <taxon>eudicotyledons</taxon>
        <taxon>Gunneridae</taxon>
        <taxon>Pentapetalae</taxon>
        <taxon>rosids</taxon>
        <taxon>fabids</taxon>
        <taxon>Rosales</taxon>
        <taxon>Moraceae</taxon>
        <taxon>Ficeae</taxon>
        <taxon>Ficus</taxon>
    </lineage>
</organism>
<keyword evidence="3" id="KW-0539">Nucleus</keyword>
<dbReference type="PANTHER" id="PTHR12446:SF34">
    <property type="entry name" value="PROTEIN LIN-54 HOMOLOG"/>
    <property type="match status" value="1"/>
</dbReference>
<dbReference type="Pfam" id="PF03638">
    <property type="entry name" value="TCR"/>
    <property type="match status" value="2"/>
</dbReference>
<dbReference type="SMART" id="SM01114">
    <property type="entry name" value="CXC"/>
    <property type="match status" value="2"/>
</dbReference>
<comment type="caution">
    <text evidence="5">The sequence shown here is derived from an EMBL/GenBank/DDBJ whole genome shotgun (WGS) entry which is preliminary data.</text>
</comment>
<dbReference type="PANTHER" id="PTHR12446">
    <property type="entry name" value="TESMIN/TSO1-RELATED"/>
    <property type="match status" value="1"/>
</dbReference>
<comment type="subcellular location">
    <subcellularLocation>
        <location evidence="1">Nucleus</location>
    </subcellularLocation>
</comment>
<dbReference type="InterPro" id="IPR028307">
    <property type="entry name" value="Lin-54_fam"/>
</dbReference>
<dbReference type="Proteomes" id="UP001187192">
    <property type="component" value="Unassembled WGS sequence"/>
</dbReference>
<evidence type="ECO:0000256" key="3">
    <source>
        <dbReference type="ARBA" id="ARBA00023242"/>
    </source>
</evidence>
<evidence type="ECO:0000313" key="5">
    <source>
        <dbReference type="EMBL" id="GMN37200.1"/>
    </source>
</evidence>
<evidence type="ECO:0000256" key="1">
    <source>
        <dbReference type="ARBA" id="ARBA00004123"/>
    </source>
</evidence>
<dbReference type="PROSITE" id="PS51634">
    <property type="entry name" value="CRC"/>
    <property type="match status" value="1"/>
</dbReference>
<protein>
    <recommendedName>
        <fullName evidence="4">CRC domain-containing protein</fullName>
    </recommendedName>
</protein>
<evidence type="ECO:0000256" key="2">
    <source>
        <dbReference type="ARBA" id="ARBA00007267"/>
    </source>
</evidence>
<dbReference type="InterPro" id="IPR033467">
    <property type="entry name" value="Tesmin/TSO1-like_CXC"/>
</dbReference>
<proteinExistence type="inferred from homology"/>
<evidence type="ECO:0000259" key="4">
    <source>
        <dbReference type="PROSITE" id="PS51634"/>
    </source>
</evidence>